<feature type="compositionally biased region" description="Acidic residues" evidence="6">
    <location>
        <begin position="209"/>
        <end position="222"/>
    </location>
</feature>
<dbReference type="InterPro" id="IPR008978">
    <property type="entry name" value="HSP20-like_chaperone"/>
</dbReference>
<dbReference type="GO" id="GO:0006952">
    <property type="term" value="P:defense response"/>
    <property type="evidence" value="ECO:0007669"/>
    <property type="project" value="UniProtKB-KW"/>
</dbReference>
<feature type="transmembrane region" description="Helical" evidence="7">
    <location>
        <begin position="238"/>
        <end position="257"/>
    </location>
</feature>
<comment type="caution">
    <text evidence="9">The sequence shown here is derived from an EMBL/GenBank/DDBJ whole genome shotgun (WGS) entry which is preliminary data.</text>
</comment>
<dbReference type="EMBL" id="QZWG01000020">
    <property type="protein sequence ID" value="RZB44283.1"/>
    <property type="molecule type" value="Genomic_DNA"/>
</dbReference>
<evidence type="ECO:0000256" key="1">
    <source>
        <dbReference type="ARBA" id="ARBA00004162"/>
    </source>
</evidence>
<dbReference type="AlphaFoldDB" id="A0A445F607"/>
<accession>A0A445F607</accession>
<protein>
    <recommendedName>
        <fullName evidence="8">SHSP domain-containing protein</fullName>
    </recommendedName>
</protein>
<dbReference type="PANTHER" id="PTHR43670">
    <property type="entry name" value="HEAT SHOCK PROTEIN 26"/>
    <property type="match status" value="1"/>
</dbReference>
<feature type="region of interest" description="Disordered" evidence="6">
    <location>
        <begin position="204"/>
        <end position="231"/>
    </location>
</feature>
<evidence type="ECO:0000256" key="4">
    <source>
        <dbReference type="PROSITE-ProRule" id="PRU00285"/>
    </source>
</evidence>
<dbReference type="InterPro" id="IPR002068">
    <property type="entry name" value="A-crystallin/Hsp20_dom"/>
</dbReference>
<evidence type="ECO:0000256" key="2">
    <source>
        <dbReference type="ARBA" id="ARBA00022475"/>
    </source>
</evidence>
<keyword evidence="2" id="KW-1003">Cell membrane</keyword>
<dbReference type="Gene3D" id="2.60.40.790">
    <property type="match status" value="1"/>
</dbReference>
<dbReference type="PANTHER" id="PTHR43670:SF34">
    <property type="entry name" value="HSP20-LIKE CHAPERONES SUPERFAMILY PROTEIN"/>
    <property type="match status" value="1"/>
</dbReference>
<keyword evidence="7" id="KW-0472">Membrane</keyword>
<organism evidence="9 10">
    <name type="scientific">Glycine soja</name>
    <name type="common">Wild soybean</name>
    <dbReference type="NCBI Taxonomy" id="3848"/>
    <lineage>
        <taxon>Eukaryota</taxon>
        <taxon>Viridiplantae</taxon>
        <taxon>Streptophyta</taxon>
        <taxon>Embryophyta</taxon>
        <taxon>Tracheophyta</taxon>
        <taxon>Spermatophyta</taxon>
        <taxon>Magnoliopsida</taxon>
        <taxon>eudicotyledons</taxon>
        <taxon>Gunneridae</taxon>
        <taxon>Pentapetalae</taxon>
        <taxon>rosids</taxon>
        <taxon>fabids</taxon>
        <taxon>Fabales</taxon>
        <taxon>Fabaceae</taxon>
        <taxon>Papilionoideae</taxon>
        <taxon>50 kb inversion clade</taxon>
        <taxon>NPAAA clade</taxon>
        <taxon>indigoferoid/millettioid clade</taxon>
        <taxon>Phaseoleae</taxon>
        <taxon>Glycine</taxon>
        <taxon>Glycine subgen. Soja</taxon>
    </lineage>
</organism>
<keyword evidence="7" id="KW-1133">Transmembrane helix</keyword>
<proteinExistence type="inferred from homology"/>
<dbReference type="PROSITE" id="PS01031">
    <property type="entry name" value="SHSP"/>
    <property type="match status" value="1"/>
</dbReference>
<dbReference type="GO" id="GO:0034605">
    <property type="term" value="P:cellular response to heat"/>
    <property type="evidence" value="ECO:0007669"/>
    <property type="project" value="TreeGrafter"/>
</dbReference>
<feature type="domain" description="SHSP" evidence="8">
    <location>
        <begin position="75"/>
        <end position="192"/>
    </location>
</feature>
<dbReference type="Gramene" id="XM_028365595.1">
    <property type="protein sequence ID" value="XP_028221396.1"/>
    <property type="gene ID" value="LOC114402908"/>
</dbReference>
<evidence type="ECO:0000256" key="6">
    <source>
        <dbReference type="SAM" id="MobiDB-lite"/>
    </source>
</evidence>
<reference evidence="9 10" key="1">
    <citation type="submission" date="2018-09" db="EMBL/GenBank/DDBJ databases">
        <title>A high-quality reference genome of wild soybean provides a powerful tool to mine soybean genomes.</title>
        <authorList>
            <person name="Xie M."/>
            <person name="Chung C.Y.L."/>
            <person name="Li M.-W."/>
            <person name="Wong F.-L."/>
            <person name="Chan T.-F."/>
            <person name="Lam H.-M."/>
        </authorList>
    </citation>
    <scope>NUCLEOTIDE SEQUENCE [LARGE SCALE GENOMIC DNA]</scope>
    <source>
        <strain evidence="10">cv. W05</strain>
        <tissue evidence="9">Hypocotyl of etiolated seedlings</tissue>
    </source>
</reference>
<evidence type="ECO:0000256" key="7">
    <source>
        <dbReference type="SAM" id="Phobius"/>
    </source>
</evidence>
<dbReference type="GO" id="GO:0005886">
    <property type="term" value="C:plasma membrane"/>
    <property type="evidence" value="ECO:0007669"/>
    <property type="project" value="UniProtKB-SubCell"/>
</dbReference>
<keyword evidence="7" id="KW-0812">Transmembrane</keyword>
<evidence type="ECO:0000313" key="9">
    <source>
        <dbReference type="EMBL" id="RZB44283.1"/>
    </source>
</evidence>
<comment type="subcellular location">
    <subcellularLocation>
        <location evidence="1">Cell membrane</location>
        <topology evidence="1">Single-pass membrane protein</topology>
    </subcellularLocation>
</comment>
<dbReference type="Pfam" id="PF00011">
    <property type="entry name" value="HSP20"/>
    <property type="match status" value="1"/>
</dbReference>
<dbReference type="SUPFAM" id="SSF49764">
    <property type="entry name" value="HSP20-like chaperones"/>
    <property type="match status" value="1"/>
</dbReference>
<evidence type="ECO:0000256" key="3">
    <source>
        <dbReference type="ARBA" id="ARBA00022821"/>
    </source>
</evidence>
<keyword evidence="10" id="KW-1185">Reference proteome</keyword>
<dbReference type="SMR" id="A0A445F607"/>
<name>A0A445F607_GLYSO</name>
<comment type="similarity">
    <text evidence="4 5">Belongs to the small heat shock protein (HSP20) family.</text>
</comment>
<keyword evidence="3" id="KW-0611">Plant defense</keyword>
<evidence type="ECO:0000313" key="10">
    <source>
        <dbReference type="Proteomes" id="UP000289340"/>
    </source>
</evidence>
<evidence type="ECO:0000259" key="8">
    <source>
        <dbReference type="PROSITE" id="PS01031"/>
    </source>
</evidence>
<gene>
    <name evidence="9" type="ORF">D0Y65_054343</name>
</gene>
<sequence length="262" mass="29665">MNKCFTCHSFVLGATKLYSDTLKIARRHVYSNKNKKLKPLARFHCFQEKLRIMEVELGLKITRTRYDSTSVSDFQFAKDRSGPVFLSKETDAKLILTAHLKGYKKEDIGININKDGSEISVSGEKEVQEMQMIPFKKELKTIGFEKKFGIPDGVVLDWIKAKYNEGDEVLTIVMPKTEVGKGNREIEEVNEEVAEPSVLENVVDSVTPEPEESVPDKSEEETPPVKKPEKPWTPCPPLVFGGSTLLVTLIFLVINYIRARKS</sequence>
<evidence type="ECO:0000256" key="5">
    <source>
        <dbReference type="RuleBase" id="RU003616"/>
    </source>
</evidence>
<dbReference type="Proteomes" id="UP000289340">
    <property type="component" value="Chromosome 20"/>
</dbReference>
<dbReference type="CDD" id="cd06464">
    <property type="entry name" value="ACD_sHsps-like"/>
    <property type="match status" value="1"/>
</dbReference>